<dbReference type="InterPro" id="IPR006127">
    <property type="entry name" value="ZnuA-like"/>
</dbReference>
<keyword evidence="2 4" id="KW-0813">Transport</keyword>
<keyword evidence="3 5" id="KW-0732">Signal</keyword>
<dbReference type="InterPro" id="IPR006129">
    <property type="entry name" value="AdhesinB"/>
</dbReference>
<evidence type="ECO:0000256" key="5">
    <source>
        <dbReference type="SAM" id="SignalP"/>
    </source>
</evidence>
<name>A0ABU5MUH1_9BACT</name>
<accession>A0ABU5MUH1</accession>
<dbReference type="Pfam" id="PF01297">
    <property type="entry name" value="ZnuA"/>
    <property type="match status" value="1"/>
</dbReference>
<dbReference type="EMBL" id="JARVCO010000006">
    <property type="protein sequence ID" value="MDZ8117867.1"/>
    <property type="molecule type" value="Genomic_DNA"/>
</dbReference>
<keyword evidence="7" id="KW-1185">Reference proteome</keyword>
<dbReference type="PRINTS" id="PR00691">
    <property type="entry name" value="ADHESINB"/>
</dbReference>
<dbReference type="PRINTS" id="PR00690">
    <property type="entry name" value="ADHESNFAMILY"/>
</dbReference>
<protein>
    <submittedName>
        <fullName evidence="6">Zinc ABC transporter substrate-binding protein</fullName>
    </submittedName>
</protein>
<organism evidence="6 7">
    <name type="scientific">Pontiella agarivorans</name>
    <dbReference type="NCBI Taxonomy" id="3038953"/>
    <lineage>
        <taxon>Bacteria</taxon>
        <taxon>Pseudomonadati</taxon>
        <taxon>Kiritimatiellota</taxon>
        <taxon>Kiritimatiellia</taxon>
        <taxon>Kiritimatiellales</taxon>
        <taxon>Pontiellaceae</taxon>
        <taxon>Pontiella</taxon>
    </lineage>
</organism>
<evidence type="ECO:0000313" key="7">
    <source>
        <dbReference type="Proteomes" id="UP001290861"/>
    </source>
</evidence>
<dbReference type="Proteomes" id="UP001290861">
    <property type="component" value="Unassembled WGS sequence"/>
</dbReference>
<dbReference type="SUPFAM" id="SSF53807">
    <property type="entry name" value="Helical backbone' metal receptor"/>
    <property type="match status" value="1"/>
</dbReference>
<dbReference type="Gene3D" id="3.40.50.1980">
    <property type="entry name" value="Nitrogenase molybdenum iron protein domain"/>
    <property type="match status" value="2"/>
</dbReference>
<dbReference type="PANTHER" id="PTHR42953:SF3">
    <property type="entry name" value="HIGH-AFFINITY ZINC UPTAKE SYSTEM PROTEIN ZNUA"/>
    <property type="match status" value="1"/>
</dbReference>
<evidence type="ECO:0000256" key="1">
    <source>
        <dbReference type="ARBA" id="ARBA00011028"/>
    </source>
</evidence>
<feature type="signal peptide" evidence="5">
    <location>
        <begin position="1"/>
        <end position="21"/>
    </location>
</feature>
<reference evidence="6 7" key="1">
    <citation type="journal article" date="2024" name="Appl. Environ. Microbiol.">
        <title>Pontiella agarivorans sp. nov., a novel marine anaerobic bacterium capable of degrading macroalgal polysaccharides and fixing nitrogen.</title>
        <authorList>
            <person name="Liu N."/>
            <person name="Kivenson V."/>
            <person name="Peng X."/>
            <person name="Cui Z."/>
            <person name="Lankiewicz T.S."/>
            <person name="Gosselin K.M."/>
            <person name="English C.J."/>
            <person name="Blair E.M."/>
            <person name="O'Malley M.A."/>
            <person name="Valentine D.L."/>
        </authorList>
    </citation>
    <scope>NUCLEOTIDE SEQUENCE [LARGE SCALE GENOMIC DNA]</scope>
    <source>
        <strain evidence="6 7">NLcol2</strain>
    </source>
</reference>
<comment type="similarity">
    <text evidence="1 4">Belongs to the bacterial solute-binding protein 9 family.</text>
</comment>
<sequence length="286" mass="31316">MKGPILILASLLLAGCSPKQTAETEHPTVFVSIPPQAGILKTLVGDTMEIRTLVGEGQSPHSYEPTARQLAALGDANMLFTVGVPFEEALLKKIRPLYPDLPIIETDDAIEKRVMPHAHHGEECSHNHGESDPHIWLSARNVVKMASAMQKKLESSGLANQVQYDALIHTLKILDAETTEKLAPYKAERFYVFHPSFGYFADAYGLVQVPIELDGKSPSPRQLANLIEMAQTDGVKVIFVQKQFPMESARAVADAIGGRVVQLDPLDEDVVANLRQIAEAVVSSYE</sequence>
<evidence type="ECO:0000313" key="6">
    <source>
        <dbReference type="EMBL" id="MDZ8117867.1"/>
    </source>
</evidence>
<comment type="caution">
    <text evidence="6">The sequence shown here is derived from an EMBL/GenBank/DDBJ whole genome shotgun (WGS) entry which is preliminary data.</text>
</comment>
<dbReference type="PANTHER" id="PTHR42953">
    <property type="entry name" value="HIGH-AFFINITY ZINC UPTAKE SYSTEM PROTEIN ZNUA-RELATED"/>
    <property type="match status" value="1"/>
</dbReference>
<dbReference type="InterPro" id="IPR006128">
    <property type="entry name" value="Lipoprotein_PsaA-like"/>
</dbReference>
<evidence type="ECO:0000256" key="2">
    <source>
        <dbReference type="ARBA" id="ARBA00022448"/>
    </source>
</evidence>
<dbReference type="PROSITE" id="PS51257">
    <property type="entry name" value="PROKAR_LIPOPROTEIN"/>
    <property type="match status" value="1"/>
</dbReference>
<dbReference type="InterPro" id="IPR050492">
    <property type="entry name" value="Bact_metal-bind_prot9"/>
</dbReference>
<gene>
    <name evidence="6" type="ORF">P9H32_04445</name>
</gene>
<dbReference type="RefSeq" id="WP_322607669.1">
    <property type="nucleotide sequence ID" value="NZ_JARVCO010000006.1"/>
</dbReference>
<feature type="chain" id="PRO_5045844273" evidence="5">
    <location>
        <begin position="22"/>
        <end position="286"/>
    </location>
</feature>
<evidence type="ECO:0000256" key="4">
    <source>
        <dbReference type="RuleBase" id="RU003512"/>
    </source>
</evidence>
<evidence type="ECO:0000256" key="3">
    <source>
        <dbReference type="ARBA" id="ARBA00022729"/>
    </source>
</evidence>
<proteinExistence type="inferred from homology"/>